<keyword evidence="4 6" id="KW-0067">ATP-binding</keyword>
<evidence type="ECO:0000256" key="6">
    <source>
        <dbReference type="PROSITE-ProRule" id="PRU10141"/>
    </source>
</evidence>
<comment type="caution">
    <text evidence="9">The sequence shown here is derived from an EMBL/GenBank/DDBJ whole genome shotgun (WGS) entry which is preliminary data.</text>
</comment>
<keyword evidence="10" id="KW-1185">Reference proteome</keyword>
<keyword evidence="3" id="KW-0418">Kinase</keyword>
<evidence type="ECO:0000256" key="5">
    <source>
        <dbReference type="PROSITE-ProRule" id="PRU00339"/>
    </source>
</evidence>
<dbReference type="PANTHER" id="PTHR43289:SF6">
    <property type="entry name" value="SERINE_THREONINE-PROTEIN KINASE NEKL-3"/>
    <property type="match status" value="1"/>
</dbReference>
<keyword evidence="2 6" id="KW-0547">Nucleotide-binding</keyword>
<feature type="transmembrane region" description="Helical" evidence="7">
    <location>
        <begin position="336"/>
        <end position="355"/>
    </location>
</feature>
<feature type="binding site" evidence="6">
    <location>
        <position position="45"/>
    </location>
    <ligand>
        <name>ATP</name>
        <dbReference type="ChEBI" id="CHEBI:30616"/>
    </ligand>
</feature>
<dbReference type="Pfam" id="PF13432">
    <property type="entry name" value="TPR_16"/>
    <property type="match status" value="2"/>
</dbReference>
<dbReference type="PROSITE" id="PS50011">
    <property type="entry name" value="PROTEIN_KINASE_DOM"/>
    <property type="match status" value="1"/>
</dbReference>
<dbReference type="Proteomes" id="UP000619761">
    <property type="component" value="Unassembled WGS sequence"/>
</dbReference>
<keyword evidence="5" id="KW-0802">TPR repeat</keyword>
<keyword evidence="7" id="KW-1133">Transmembrane helix</keyword>
<dbReference type="CDD" id="cd14014">
    <property type="entry name" value="STKc_PknB_like"/>
    <property type="match status" value="1"/>
</dbReference>
<keyword evidence="7" id="KW-0812">Transmembrane</keyword>
<dbReference type="PROSITE" id="PS50005">
    <property type="entry name" value="TPR"/>
    <property type="match status" value="1"/>
</dbReference>
<evidence type="ECO:0000313" key="10">
    <source>
        <dbReference type="Proteomes" id="UP000619761"/>
    </source>
</evidence>
<dbReference type="RefSeq" id="WP_189416641.1">
    <property type="nucleotide sequence ID" value="NZ_BMYZ01000001.1"/>
</dbReference>
<dbReference type="SMART" id="SM00220">
    <property type="entry name" value="S_TKc"/>
    <property type="match status" value="1"/>
</dbReference>
<feature type="repeat" description="TPR" evidence="5">
    <location>
        <begin position="458"/>
        <end position="491"/>
    </location>
</feature>
<name>A0ABQ3AY30_9GAMM</name>
<evidence type="ECO:0000256" key="2">
    <source>
        <dbReference type="ARBA" id="ARBA00022741"/>
    </source>
</evidence>
<dbReference type="Pfam" id="PF00069">
    <property type="entry name" value="Pkinase"/>
    <property type="match status" value="1"/>
</dbReference>
<dbReference type="SMART" id="SM00028">
    <property type="entry name" value="TPR"/>
    <property type="match status" value="7"/>
</dbReference>
<evidence type="ECO:0000313" key="9">
    <source>
        <dbReference type="EMBL" id="GGY68844.1"/>
    </source>
</evidence>
<sequence length="758" mass="84706">MTQLSANKDLIQIGHYTIIRTLGRGGMGLVYLAHDPRLDRQVAIKCLRSDLYEAHYRERFKREALLLAKLNHPHIVQIYDYIETDEKLALVMEYVDGQNLQQHLREHIVPITQRMQWLTQIAQGLAVAHDAGIIHRDLKSENILISHHKLAKITDLGIAKSQDYNATLTDHVTGSYASMSPEQAMGEAIDFRSDLFSFGILAYQLLCGAHPFGEAENKLQIMQRIISHPPISPTKNNPDLPVEAVELLGQLLSKNPDNRPANSRWVAAQCEKLYQWFLANTKVDEDHTQALHNTNSGIRINISKGVTQEHPTFETHLLKKSAPFSVRAKNYLRNNIATFAVFGLILAGTVGALIWKMQPKIEQEEIAETQTSGEPYSQAREFKKGLEALKLFDRPENLDAAEKSFNTIVSHMPNNAAAVAGLSLVYSYRYRGEFEDPIWMQKADASAQQALKLNPQLALAHVALGRVFNLKAEQDKALVAFEKALALEPTSIFAWLGKIYALRASQRFDEAIQLAKLALERFPKESLFVDALGLTYVDQKNDLKAEEAFRLSIQLQPDGVLAYTGLSYIFIRQNRTDEALQILQQGLQIRSSEQLLGNLGNMLFNKGDYVGAATAFEAAVSPDKGNPKSHLAWANLADTLLWIPGRKTEAQKAYLKAIDLLTPRLERKKDDVTLISRKALYLARVGESTQAKPLLAHVIAIAPKNASVQFRAGLAYELLGERDAAIAALSAAVELGYPIKFIQAEPDLMELRRISGKF</sequence>
<dbReference type="InterPro" id="IPR000719">
    <property type="entry name" value="Prot_kinase_dom"/>
</dbReference>
<gene>
    <name evidence="9" type="ORF">GCM10011613_11440</name>
</gene>
<dbReference type="Gene3D" id="1.10.510.10">
    <property type="entry name" value="Transferase(Phosphotransferase) domain 1"/>
    <property type="match status" value="1"/>
</dbReference>
<dbReference type="InterPro" id="IPR019734">
    <property type="entry name" value="TPR_rpt"/>
</dbReference>
<evidence type="ECO:0000256" key="4">
    <source>
        <dbReference type="ARBA" id="ARBA00022840"/>
    </source>
</evidence>
<organism evidence="9 10">
    <name type="scientific">Cellvibrio zantedeschiae</name>
    <dbReference type="NCBI Taxonomy" id="1237077"/>
    <lineage>
        <taxon>Bacteria</taxon>
        <taxon>Pseudomonadati</taxon>
        <taxon>Pseudomonadota</taxon>
        <taxon>Gammaproteobacteria</taxon>
        <taxon>Cellvibrionales</taxon>
        <taxon>Cellvibrionaceae</taxon>
        <taxon>Cellvibrio</taxon>
    </lineage>
</organism>
<evidence type="ECO:0000256" key="3">
    <source>
        <dbReference type="ARBA" id="ARBA00022777"/>
    </source>
</evidence>
<reference evidence="10" key="1">
    <citation type="journal article" date="2019" name="Int. J. Syst. Evol. Microbiol.">
        <title>The Global Catalogue of Microorganisms (GCM) 10K type strain sequencing project: providing services to taxonomists for standard genome sequencing and annotation.</title>
        <authorList>
            <consortium name="The Broad Institute Genomics Platform"/>
            <consortium name="The Broad Institute Genome Sequencing Center for Infectious Disease"/>
            <person name="Wu L."/>
            <person name="Ma J."/>
        </authorList>
    </citation>
    <scope>NUCLEOTIDE SEQUENCE [LARGE SCALE GENOMIC DNA]</scope>
    <source>
        <strain evidence="10">KCTC 32239</strain>
    </source>
</reference>
<proteinExistence type="predicted"/>
<dbReference type="InterPro" id="IPR011009">
    <property type="entry name" value="Kinase-like_dom_sf"/>
</dbReference>
<dbReference type="PANTHER" id="PTHR43289">
    <property type="entry name" value="MITOGEN-ACTIVATED PROTEIN KINASE KINASE KINASE 20-RELATED"/>
    <property type="match status" value="1"/>
</dbReference>
<evidence type="ECO:0000259" key="8">
    <source>
        <dbReference type="PROSITE" id="PS50011"/>
    </source>
</evidence>
<accession>A0ABQ3AY30</accession>
<dbReference type="SUPFAM" id="SSF56112">
    <property type="entry name" value="Protein kinase-like (PK-like)"/>
    <property type="match status" value="1"/>
</dbReference>
<keyword evidence="1" id="KW-0808">Transferase</keyword>
<protein>
    <recommendedName>
        <fullName evidence="8">Protein kinase domain-containing protein</fullName>
    </recommendedName>
</protein>
<dbReference type="PROSITE" id="PS00108">
    <property type="entry name" value="PROTEIN_KINASE_ST"/>
    <property type="match status" value="1"/>
</dbReference>
<evidence type="ECO:0000256" key="7">
    <source>
        <dbReference type="SAM" id="Phobius"/>
    </source>
</evidence>
<dbReference type="Gene3D" id="1.25.40.10">
    <property type="entry name" value="Tetratricopeptide repeat domain"/>
    <property type="match status" value="2"/>
</dbReference>
<evidence type="ECO:0000256" key="1">
    <source>
        <dbReference type="ARBA" id="ARBA00022679"/>
    </source>
</evidence>
<dbReference type="EMBL" id="BMYZ01000001">
    <property type="protein sequence ID" value="GGY68844.1"/>
    <property type="molecule type" value="Genomic_DNA"/>
</dbReference>
<dbReference type="InterPro" id="IPR017441">
    <property type="entry name" value="Protein_kinase_ATP_BS"/>
</dbReference>
<feature type="domain" description="Protein kinase" evidence="8">
    <location>
        <begin position="16"/>
        <end position="277"/>
    </location>
</feature>
<dbReference type="InterPro" id="IPR011990">
    <property type="entry name" value="TPR-like_helical_dom_sf"/>
</dbReference>
<dbReference type="InterPro" id="IPR008271">
    <property type="entry name" value="Ser/Thr_kinase_AS"/>
</dbReference>
<dbReference type="PROSITE" id="PS00107">
    <property type="entry name" value="PROTEIN_KINASE_ATP"/>
    <property type="match status" value="1"/>
</dbReference>
<keyword evidence="7" id="KW-0472">Membrane</keyword>
<dbReference type="SUPFAM" id="SSF48452">
    <property type="entry name" value="TPR-like"/>
    <property type="match status" value="2"/>
</dbReference>